<dbReference type="GO" id="GO:0003950">
    <property type="term" value="F:NAD+ poly-ADP-ribosyltransferase activity"/>
    <property type="evidence" value="ECO:0000318"/>
    <property type="project" value="GO_Central"/>
</dbReference>
<keyword evidence="4" id="KW-0808">Transferase</keyword>
<keyword evidence="4" id="KW-0328">Glycosyltransferase</keyword>
<organism evidence="7 8">
    <name type="scientific">Xenopus laevis</name>
    <name type="common">African clawed frog</name>
    <dbReference type="NCBI Taxonomy" id="8355"/>
    <lineage>
        <taxon>Eukaryota</taxon>
        <taxon>Metazoa</taxon>
        <taxon>Chordata</taxon>
        <taxon>Craniata</taxon>
        <taxon>Vertebrata</taxon>
        <taxon>Euteleostomi</taxon>
        <taxon>Amphibia</taxon>
        <taxon>Batrachia</taxon>
        <taxon>Anura</taxon>
        <taxon>Pipoidea</taxon>
        <taxon>Pipidae</taxon>
        <taxon>Xenopodinae</taxon>
        <taxon>Xenopus</taxon>
        <taxon>Xenopus</taxon>
    </lineage>
</organism>
<dbReference type="PANTHER" id="PTHR45740:SF4">
    <property type="entry name" value="PROTEIN MONO-ADP-RIBOSYLTRANSFERASE PARP11"/>
    <property type="match status" value="1"/>
</dbReference>
<evidence type="ECO:0000313" key="7">
    <source>
        <dbReference type="Proteomes" id="UP000186698"/>
    </source>
</evidence>
<dbReference type="Gene3D" id="3.30.720.50">
    <property type="match status" value="1"/>
</dbReference>
<sequence length="319" mass="36734">MKSETMEDMDISETQWGWFYLAECGKWHMFETSTSTQCSVSSDQIEQLYKMNPLGTLNFTTAKFNYVLSFTEMTQTNLCTWKKRPVKRAPFSLTAFSYICDNGSIPLPSHWEHVNDSEPYQLVPLLSISNEYSEVASRFGKTMDRSCIKSVHRVQNLDLWEFYCRKKAQLKKKKRVSEINEEMLFHGTDTAFVDAICIHNFDWRINGMHAAAYGKGTYFARDASLSSQFCKNNGKHGDTLQSHGIDLNRCSSWSKKCMFLARVLVGDYAVGNSKYIRPPSKDGTLVNLYDSCVDDPFCPRIYVIFDSTQIYPEYIIQFA</sequence>
<dbReference type="STRING" id="8355.A0A1L8GWH3"/>
<dbReference type="InterPro" id="IPR004170">
    <property type="entry name" value="WWE_dom"/>
</dbReference>
<dbReference type="InterPro" id="IPR037197">
    <property type="entry name" value="WWE_dom_sf"/>
</dbReference>
<keyword evidence="2" id="KW-0539">Nucleus</keyword>
<reference evidence="8" key="1">
    <citation type="journal article" date="2002" name="Dev. Dyn.">
        <title>Genetic and genomic tools for Xenopus research: The NIH Xenopus initiative.</title>
        <authorList>
            <person name="Klein S.L."/>
            <person name="Strausberg R.L."/>
            <person name="Wagner L."/>
            <person name="Pontius J."/>
            <person name="Clifton S.W."/>
            <person name="Richardson P."/>
        </authorList>
    </citation>
    <scope>NUCLEOTIDE SEQUENCE</scope>
</reference>
<evidence type="ECO:0000313" key="8">
    <source>
        <dbReference type="RefSeq" id="NP_001088683.2"/>
    </source>
</evidence>
<evidence type="ECO:0000259" key="5">
    <source>
        <dbReference type="PROSITE" id="PS50918"/>
    </source>
</evidence>
<dbReference type="OMA" id="TWNPRIF"/>
<dbReference type="PROSITE" id="PS50918">
    <property type="entry name" value="WWE"/>
    <property type="match status" value="1"/>
</dbReference>
<accession>A0A1L8GWH3</accession>
<dbReference type="OrthoDB" id="6133115at2759"/>
<evidence type="ECO:0000256" key="3">
    <source>
        <dbReference type="ARBA" id="ARBA00024347"/>
    </source>
</evidence>
<evidence type="ECO:0000256" key="2">
    <source>
        <dbReference type="ARBA" id="ARBA00023242"/>
    </source>
</evidence>
<comment type="similarity">
    <text evidence="3">Belongs to the ARTD/PARP family.</text>
</comment>
<evidence type="ECO:0000256" key="4">
    <source>
        <dbReference type="RuleBase" id="RU362114"/>
    </source>
</evidence>
<dbReference type="PaxDb" id="8355-A0A1L8GWH3"/>
<comment type="subcellular location">
    <subcellularLocation>
        <location evidence="1">Nucleus</location>
    </subcellularLocation>
</comment>
<dbReference type="RefSeq" id="XP_018106641.1">
    <property type="nucleotide sequence ID" value="XM_018251152.2"/>
</dbReference>
<dbReference type="CDD" id="cd01439">
    <property type="entry name" value="TCCD_inducible_PARP_like"/>
    <property type="match status" value="1"/>
</dbReference>
<dbReference type="SUPFAM" id="SSF56399">
    <property type="entry name" value="ADP-ribosylation"/>
    <property type="match status" value="1"/>
</dbReference>
<dbReference type="RefSeq" id="XP_018106643.1">
    <property type="nucleotide sequence ID" value="XM_018251154.2"/>
</dbReference>
<gene>
    <name evidence="8 9 10 11 12" type="primary">parp11.L</name>
    <name evidence="8 9 10 11" type="synonym">parp11</name>
</gene>
<dbReference type="GO" id="GO:1990404">
    <property type="term" value="F:NAD+-protein mono-ADP-ribosyltransferase activity"/>
    <property type="evidence" value="ECO:0007669"/>
    <property type="project" value="TreeGrafter"/>
</dbReference>
<dbReference type="RefSeq" id="XP_041441139.1">
    <property type="nucleotide sequence ID" value="XM_041585205.1"/>
</dbReference>
<dbReference type="PANTHER" id="PTHR45740">
    <property type="entry name" value="POLY [ADP-RIBOSE] POLYMERASE"/>
    <property type="match status" value="1"/>
</dbReference>
<dbReference type="AGR" id="Xenbase:XB-GENE-979665"/>
<feature type="domain" description="WWE" evidence="5">
    <location>
        <begin position="4"/>
        <end position="88"/>
    </location>
</feature>
<keyword evidence="4" id="KW-0520">NAD</keyword>
<dbReference type="Xenbase" id="XB-GENE-979665">
    <property type="gene designation" value="parp11.L"/>
</dbReference>
<dbReference type="Gene3D" id="3.90.228.10">
    <property type="match status" value="1"/>
</dbReference>
<dbReference type="GO" id="GO:0005634">
    <property type="term" value="C:nucleus"/>
    <property type="evidence" value="ECO:0000318"/>
    <property type="project" value="GO_Central"/>
</dbReference>
<evidence type="ECO:0000313" key="10">
    <source>
        <dbReference type="RefSeq" id="XP_018106643.1"/>
    </source>
</evidence>
<dbReference type="Pfam" id="PF02825">
    <property type="entry name" value="WWE"/>
    <property type="match status" value="1"/>
</dbReference>
<dbReference type="Proteomes" id="UP000186698">
    <property type="component" value="Chromosome 3L"/>
</dbReference>
<evidence type="ECO:0000313" key="12">
    <source>
        <dbReference type="Xenbase" id="XB-GENE-979665"/>
    </source>
</evidence>
<dbReference type="InterPro" id="IPR051712">
    <property type="entry name" value="ARTD-AVP"/>
</dbReference>
<dbReference type="Pfam" id="PF00644">
    <property type="entry name" value="PARP"/>
    <property type="match status" value="1"/>
</dbReference>
<reference evidence="8 9" key="2">
    <citation type="submission" date="2025-04" db="UniProtKB">
        <authorList>
            <consortium name="RefSeq"/>
        </authorList>
    </citation>
    <scope>IDENTIFICATION</scope>
    <source>
        <strain evidence="9 10">J_2021</strain>
        <tissue evidence="9 10">Erythrocytes</tissue>
    </source>
</reference>
<proteinExistence type="inferred from homology"/>
<dbReference type="RefSeq" id="NP_001088683.2">
    <property type="nucleotide sequence ID" value="NM_001095214.1"/>
</dbReference>
<dbReference type="Bgee" id="495947">
    <property type="expression patterns" value="Expressed in testis and 18 other cell types or tissues"/>
</dbReference>
<keyword evidence="7" id="KW-1185">Reference proteome</keyword>
<dbReference type="PROSITE" id="PS51059">
    <property type="entry name" value="PARP_CATALYTIC"/>
    <property type="match status" value="1"/>
</dbReference>
<evidence type="ECO:0000313" key="9">
    <source>
        <dbReference type="RefSeq" id="XP_018106641.1"/>
    </source>
</evidence>
<dbReference type="InterPro" id="IPR012317">
    <property type="entry name" value="Poly(ADP-ribose)pol_cat_dom"/>
</dbReference>
<dbReference type="GeneID" id="495947"/>
<dbReference type="EC" id="2.4.2.-" evidence="4"/>
<evidence type="ECO:0000313" key="11">
    <source>
        <dbReference type="RefSeq" id="XP_041441139.1"/>
    </source>
</evidence>
<dbReference type="KEGG" id="xla:495947"/>
<evidence type="ECO:0000259" key="6">
    <source>
        <dbReference type="PROSITE" id="PS51059"/>
    </source>
</evidence>
<name>A0A1L8GWH3_XENLA</name>
<dbReference type="AlphaFoldDB" id="A0A1L8GWH3"/>
<dbReference type="CTD" id="495947"/>
<evidence type="ECO:0000256" key="1">
    <source>
        <dbReference type="ARBA" id="ARBA00004123"/>
    </source>
</evidence>
<protein>
    <recommendedName>
        <fullName evidence="4">Poly [ADP-ribose] polymerase</fullName>
        <shortName evidence="4">PARP</shortName>
        <ecNumber evidence="4">2.4.2.-</ecNumber>
    </recommendedName>
</protein>
<dbReference type="SUPFAM" id="SSF117839">
    <property type="entry name" value="WWE domain"/>
    <property type="match status" value="1"/>
</dbReference>
<feature type="domain" description="PARP catalytic" evidence="6">
    <location>
        <begin position="105"/>
        <end position="319"/>
    </location>
</feature>